<dbReference type="Proteomes" id="UP001583177">
    <property type="component" value="Unassembled WGS sequence"/>
</dbReference>
<feature type="region of interest" description="Disordered" evidence="1">
    <location>
        <begin position="1"/>
        <end position="22"/>
    </location>
</feature>
<name>A0ABR3WLG2_9PEZI</name>
<keyword evidence="3" id="KW-1185">Reference proteome</keyword>
<feature type="compositionally biased region" description="Acidic residues" evidence="1">
    <location>
        <begin position="183"/>
        <end position="206"/>
    </location>
</feature>
<evidence type="ECO:0000256" key="1">
    <source>
        <dbReference type="SAM" id="MobiDB-lite"/>
    </source>
</evidence>
<feature type="region of interest" description="Disordered" evidence="1">
    <location>
        <begin position="169"/>
        <end position="227"/>
    </location>
</feature>
<evidence type="ECO:0000313" key="2">
    <source>
        <dbReference type="EMBL" id="KAL1864338.1"/>
    </source>
</evidence>
<feature type="compositionally biased region" description="Polar residues" evidence="1">
    <location>
        <begin position="1"/>
        <end position="17"/>
    </location>
</feature>
<proteinExistence type="predicted"/>
<comment type="caution">
    <text evidence="2">The sequence shown here is derived from an EMBL/GenBank/DDBJ whole genome shotgun (WGS) entry which is preliminary data.</text>
</comment>
<reference evidence="2 3" key="1">
    <citation type="journal article" date="2024" name="IMA Fungus">
        <title>IMA Genome - F19 : A genome assembly and annotation guide to empower mycologists, including annotated draft genome sequences of Ceratocystis pirilliformis, Diaporthe australafricana, Fusarium ophioides, Paecilomyces lecythidis, and Sporothrix stenoceras.</title>
        <authorList>
            <person name="Aylward J."/>
            <person name="Wilson A.M."/>
            <person name="Visagie C.M."/>
            <person name="Spraker J."/>
            <person name="Barnes I."/>
            <person name="Buitendag C."/>
            <person name="Ceriani C."/>
            <person name="Del Mar Angel L."/>
            <person name="du Plessis D."/>
            <person name="Fuchs T."/>
            <person name="Gasser K."/>
            <person name="Kramer D."/>
            <person name="Li W."/>
            <person name="Munsamy K."/>
            <person name="Piso A."/>
            <person name="Price J.L."/>
            <person name="Sonnekus B."/>
            <person name="Thomas C."/>
            <person name="van der Nest A."/>
            <person name="van Dijk A."/>
            <person name="van Heerden A."/>
            <person name="van Vuuren N."/>
            <person name="Yilmaz N."/>
            <person name="Duong T.A."/>
            <person name="van der Merwe N.A."/>
            <person name="Wingfield M.J."/>
            <person name="Wingfield B.D."/>
        </authorList>
    </citation>
    <scope>NUCLEOTIDE SEQUENCE [LARGE SCALE GENOMIC DNA]</scope>
    <source>
        <strain evidence="2 3">CMW 18300</strain>
    </source>
</reference>
<sequence>MVANSSPQKTRSISSRQRPADDCFLPTRPLRAEPDLATLSHHRAIPFDSGDLPCSSLLYAIHDDAHVVSTAIGAVRKEYMKMKPGVPAPCDIDVLNGCRASFLSARPLHVSIAAAISLRLPVWTAVGAQDLENFHDPVGRKAKKSGESHDDELQERCWHIDQICEHQPGECVDNADEYPGRPEDEDPEERDEPTDEDPQECSEPDDELQKQNHEDDDPEEISHCAET</sequence>
<gene>
    <name evidence="2" type="ORF">Daus18300_007762</name>
</gene>
<dbReference type="EMBL" id="JAWRVE010000069">
    <property type="protein sequence ID" value="KAL1864338.1"/>
    <property type="molecule type" value="Genomic_DNA"/>
</dbReference>
<protein>
    <submittedName>
        <fullName evidence="2">Uncharacterized protein</fullName>
    </submittedName>
</protein>
<organism evidence="2 3">
    <name type="scientific">Diaporthe australafricana</name>
    <dbReference type="NCBI Taxonomy" id="127596"/>
    <lineage>
        <taxon>Eukaryota</taxon>
        <taxon>Fungi</taxon>
        <taxon>Dikarya</taxon>
        <taxon>Ascomycota</taxon>
        <taxon>Pezizomycotina</taxon>
        <taxon>Sordariomycetes</taxon>
        <taxon>Sordariomycetidae</taxon>
        <taxon>Diaporthales</taxon>
        <taxon>Diaporthaceae</taxon>
        <taxon>Diaporthe</taxon>
    </lineage>
</organism>
<evidence type="ECO:0000313" key="3">
    <source>
        <dbReference type="Proteomes" id="UP001583177"/>
    </source>
</evidence>
<accession>A0ABR3WLG2</accession>